<dbReference type="EMBL" id="KN833738">
    <property type="protein sequence ID" value="KIK22540.1"/>
    <property type="molecule type" value="Genomic_DNA"/>
</dbReference>
<feature type="non-terminal residue" evidence="1">
    <location>
        <position position="109"/>
    </location>
</feature>
<organism evidence="1 2">
    <name type="scientific">Pisolithus microcarpus 441</name>
    <dbReference type="NCBI Taxonomy" id="765257"/>
    <lineage>
        <taxon>Eukaryota</taxon>
        <taxon>Fungi</taxon>
        <taxon>Dikarya</taxon>
        <taxon>Basidiomycota</taxon>
        <taxon>Agaricomycotina</taxon>
        <taxon>Agaricomycetes</taxon>
        <taxon>Agaricomycetidae</taxon>
        <taxon>Boletales</taxon>
        <taxon>Sclerodermatineae</taxon>
        <taxon>Pisolithaceae</taxon>
        <taxon>Pisolithus</taxon>
    </lineage>
</organism>
<reference evidence="1 2" key="1">
    <citation type="submission" date="2014-04" db="EMBL/GenBank/DDBJ databases">
        <authorList>
            <consortium name="DOE Joint Genome Institute"/>
            <person name="Kuo A."/>
            <person name="Kohler A."/>
            <person name="Costa M.D."/>
            <person name="Nagy L.G."/>
            <person name="Floudas D."/>
            <person name="Copeland A."/>
            <person name="Barry K.W."/>
            <person name="Cichocki N."/>
            <person name="Veneault-Fourrey C."/>
            <person name="LaButti K."/>
            <person name="Lindquist E.A."/>
            <person name="Lipzen A."/>
            <person name="Lundell T."/>
            <person name="Morin E."/>
            <person name="Murat C."/>
            <person name="Sun H."/>
            <person name="Tunlid A."/>
            <person name="Henrissat B."/>
            <person name="Grigoriev I.V."/>
            <person name="Hibbett D.S."/>
            <person name="Martin F."/>
            <person name="Nordberg H.P."/>
            <person name="Cantor M.N."/>
            <person name="Hua S.X."/>
        </authorList>
    </citation>
    <scope>NUCLEOTIDE SEQUENCE [LARGE SCALE GENOMIC DNA]</scope>
    <source>
        <strain evidence="1 2">441</strain>
    </source>
</reference>
<dbReference type="Proteomes" id="UP000054018">
    <property type="component" value="Unassembled WGS sequence"/>
</dbReference>
<name>A0A0C9YCN9_9AGAM</name>
<dbReference type="AlphaFoldDB" id="A0A0C9YCN9"/>
<accession>A0A0C9YCN9</accession>
<keyword evidence="2" id="KW-1185">Reference proteome</keyword>
<evidence type="ECO:0000313" key="2">
    <source>
        <dbReference type="Proteomes" id="UP000054018"/>
    </source>
</evidence>
<evidence type="ECO:0000313" key="1">
    <source>
        <dbReference type="EMBL" id="KIK22540.1"/>
    </source>
</evidence>
<protein>
    <submittedName>
        <fullName evidence="1">Uncharacterized protein</fullName>
    </submittedName>
</protein>
<sequence>PSSLERFSTLVSKNAMEGVALSTVHWNERSHFPLWLDSRSIWPGKGCFLNGGILKRSGTERPWHTLLCTIDAGAVASYRTTDLIHSAKGITPRHSDTATFFLMTSTTPC</sequence>
<dbReference type="HOGENOM" id="CLU_2190257_0_0_1"/>
<proteinExistence type="predicted"/>
<reference evidence="2" key="2">
    <citation type="submission" date="2015-01" db="EMBL/GenBank/DDBJ databases">
        <title>Evolutionary Origins and Diversification of the Mycorrhizal Mutualists.</title>
        <authorList>
            <consortium name="DOE Joint Genome Institute"/>
            <consortium name="Mycorrhizal Genomics Consortium"/>
            <person name="Kohler A."/>
            <person name="Kuo A."/>
            <person name="Nagy L.G."/>
            <person name="Floudas D."/>
            <person name="Copeland A."/>
            <person name="Barry K.W."/>
            <person name="Cichocki N."/>
            <person name="Veneault-Fourrey C."/>
            <person name="LaButti K."/>
            <person name="Lindquist E.A."/>
            <person name="Lipzen A."/>
            <person name="Lundell T."/>
            <person name="Morin E."/>
            <person name="Murat C."/>
            <person name="Riley R."/>
            <person name="Ohm R."/>
            <person name="Sun H."/>
            <person name="Tunlid A."/>
            <person name="Henrissat B."/>
            <person name="Grigoriev I.V."/>
            <person name="Hibbett D.S."/>
            <person name="Martin F."/>
        </authorList>
    </citation>
    <scope>NUCLEOTIDE SEQUENCE [LARGE SCALE GENOMIC DNA]</scope>
    <source>
        <strain evidence="2">441</strain>
    </source>
</reference>
<gene>
    <name evidence="1" type="ORF">PISMIDRAFT_680122</name>
</gene>